<protein>
    <recommendedName>
        <fullName evidence="1">Mga helix-turn-helix domain-containing protein</fullName>
    </recommendedName>
</protein>
<dbReference type="STRING" id="1423783.FC50_GL001615"/>
<sequence>MPAYELFLNQKELTKLNFYQMVMDLPPNERTCSRFAEQQGVSVTTIYRNWQAITTDLHKFIRPNEQPPKLLEACSEPPEHDIPAARYAVYLMRQSLVGDFIRSVLTQPQRSLEDIAAAHGLSAGTAVRRLRPLRNFLAHFNVNLTYSPIGIEGYEPVVRLTLSQLIWQMGQDGATLFPYAEKQAQMVTKQLQDARLVVKNCPFLRTQNMVAIAMLRNQQEHTMPAFQPLHKVVQLTGYSGVVGARPGFVVRNPHDTALIHLETLLVGNFHSEADTDLQRFVQYHNKCRSACWHLVTGITQQARTLVGYSSSHRNKVLVGNMLAVTVAIDLIGHNIPTFDPIALGGKRPTSDSLERMLKQLFATLPPSMGHFRSLANTMIIRYIPLLTSVINLGVPTVGIALDPEQEQQVYSAMIEIARSVPSVQIVNNEQDADIVVTTRLSADPHYFTLAPQSRSSWLALEKRVHDAVVKKSSLAKCPEIAYTVIERGEYKHEQKDKTDGTSSHH</sequence>
<keyword evidence="3" id="KW-1185">Reference proteome</keyword>
<dbReference type="Proteomes" id="UP000051922">
    <property type="component" value="Unassembled WGS sequence"/>
</dbReference>
<dbReference type="EMBL" id="AZFJ01000052">
    <property type="protein sequence ID" value="KRL85450.1"/>
    <property type="molecule type" value="Genomic_DNA"/>
</dbReference>
<proteinExistence type="predicted"/>
<evidence type="ECO:0000313" key="2">
    <source>
        <dbReference type="EMBL" id="KRL85450.1"/>
    </source>
</evidence>
<comment type="caution">
    <text evidence="2">The sequence shown here is derived from an EMBL/GenBank/DDBJ whole genome shotgun (WGS) entry which is preliminary data.</text>
</comment>
<evidence type="ECO:0000313" key="3">
    <source>
        <dbReference type="Proteomes" id="UP000051922"/>
    </source>
</evidence>
<organism evidence="2 3">
    <name type="scientific">Lacticaseibacillus pantheris DSM 15945 = JCM 12539 = NBRC 106106</name>
    <dbReference type="NCBI Taxonomy" id="1423783"/>
    <lineage>
        <taxon>Bacteria</taxon>
        <taxon>Bacillati</taxon>
        <taxon>Bacillota</taxon>
        <taxon>Bacilli</taxon>
        <taxon>Lactobacillales</taxon>
        <taxon>Lactobacillaceae</taxon>
        <taxon>Lacticaseibacillus</taxon>
    </lineage>
</organism>
<evidence type="ECO:0000259" key="1">
    <source>
        <dbReference type="Pfam" id="PF05043"/>
    </source>
</evidence>
<dbReference type="AlphaFoldDB" id="A0A0R1U1Z0"/>
<name>A0A0R1U1Z0_9LACO</name>
<dbReference type="PATRIC" id="fig|1423783.4.peg.1658"/>
<dbReference type="Pfam" id="PF05043">
    <property type="entry name" value="Mga"/>
    <property type="match status" value="1"/>
</dbReference>
<gene>
    <name evidence="2" type="ORF">FC50_GL001615</name>
</gene>
<accession>A0A0R1U1Z0</accession>
<dbReference type="RefSeq" id="WP_056956910.1">
    <property type="nucleotide sequence ID" value="NZ_AZFJ01000052.1"/>
</dbReference>
<reference evidence="2 3" key="1">
    <citation type="journal article" date="2015" name="Genome Announc.">
        <title>Expanding the biotechnology potential of lactobacilli through comparative genomics of 213 strains and associated genera.</title>
        <authorList>
            <person name="Sun Z."/>
            <person name="Harris H.M."/>
            <person name="McCann A."/>
            <person name="Guo C."/>
            <person name="Argimon S."/>
            <person name="Zhang W."/>
            <person name="Yang X."/>
            <person name="Jeffery I.B."/>
            <person name="Cooney J.C."/>
            <person name="Kagawa T.F."/>
            <person name="Liu W."/>
            <person name="Song Y."/>
            <person name="Salvetti E."/>
            <person name="Wrobel A."/>
            <person name="Rasinkangas P."/>
            <person name="Parkhill J."/>
            <person name="Rea M.C."/>
            <person name="O'Sullivan O."/>
            <person name="Ritari J."/>
            <person name="Douillard F.P."/>
            <person name="Paul Ross R."/>
            <person name="Yang R."/>
            <person name="Briner A.E."/>
            <person name="Felis G.E."/>
            <person name="de Vos W.M."/>
            <person name="Barrangou R."/>
            <person name="Klaenhammer T.R."/>
            <person name="Caufield P.W."/>
            <person name="Cui Y."/>
            <person name="Zhang H."/>
            <person name="O'Toole P.W."/>
        </authorList>
    </citation>
    <scope>NUCLEOTIDE SEQUENCE [LARGE SCALE GENOMIC DNA]</scope>
    <source>
        <strain evidence="2 3">DSM 15945</strain>
    </source>
</reference>
<feature type="domain" description="Mga helix-turn-helix" evidence="1">
    <location>
        <begin position="90"/>
        <end position="163"/>
    </location>
</feature>
<dbReference type="InterPro" id="IPR007737">
    <property type="entry name" value="Mga_HTH"/>
</dbReference>